<evidence type="ECO:0000313" key="9">
    <source>
        <dbReference type="Proteomes" id="UP001164746"/>
    </source>
</evidence>
<keyword evidence="3 6" id="KW-0812">Transmembrane</keyword>
<name>A0ABY7E8A0_MYAAR</name>
<dbReference type="PANTHER" id="PTHR19139">
    <property type="entry name" value="AQUAPORIN TRANSPORTER"/>
    <property type="match status" value="1"/>
</dbReference>
<gene>
    <name evidence="8" type="ORF">MAR_020357</name>
</gene>
<keyword evidence="5 7" id="KW-0472">Membrane</keyword>
<evidence type="ECO:0000256" key="2">
    <source>
        <dbReference type="ARBA" id="ARBA00006175"/>
    </source>
</evidence>
<dbReference type="PANTHER" id="PTHR19139:SF199">
    <property type="entry name" value="MIP17260P"/>
    <property type="match status" value="1"/>
</dbReference>
<evidence type="ECO:0000256" key="3">
    <source>
        <dbReference type="ARBA" id="ARBA00022692"/>
    </source>
</evidence>
<feature type="transmembrane region" description="Helical" evidence="7">
    <location>
        <begin position="70"/>
        <end position="91"/>
    </location>
</feature>
<sequence length="457" mass="50767">MTDNEKNPLPEYERNDTSDVETFASRELKDVKSLNFWRAFFAEYVGTFLLCFYTILYGLYNPDTHDPTTLLAGAIGTAFIVGCLINSLVNVSGGHINPVLSIGFLAAGQLTLIRFLCYVVSQCCASITAVLVIRELVPAEMHGNLGLILPGEGITSGQALVMEFFISFMLLFGTFAFIDEERTDNTTPVPIYVGMIARISGACMNPARNFGPAIVNADFHLQWLYWVGPLLGGAAGSLTYTQLFSARAMNGCSFSLCRKRRRRAPRKQDRKDQEAEHMLLVVDVQSCEKRYRKHCAIAFPKPALSETSFLLISKSVILEFSSNPSISSRQSVIPILSHLKQEPCRTTNNKDVITTLGLFKGTSAWLSVSFSEVFVLGSGFWFNFGSIGVAVEEVTATGAFVLRFRKNASNKDIKTRIQPVALDVNRWVDLNWLTDNDLFGYTEATSPQSRREFPSDE</sequence>
<dbReference type="InterPro" id="IPR000425">
    <property type="entry name" value="MIP"/>
</dbReference>
<evidence type="ECO:0000256" key="6">
    <source>
        <dbReference type="RuleBase" id="RU000477"/>
    </source>
</evidence>
<dbReference type="Proteomes" id="UP001164746">
    <property type="component" value="Chromosome 5"/>
</dbReference>
<keyword evidence="9" id="KW-1185">Reference proteome</keyword>
<feature type="transmembrane region" description="Helical" evidence="7">
    <location>
        <begin position="153"/>
        <end position="178"/>
    </location>
</feature>
<keyword evidence="6" id="KW-0813">Transport</keyword>
<organism evidence="8 9">
    <name type="scientific">Mya arenaria</name>
    <name type="common">Soft-shell clam</name>
    <dbReference type="NCBI Taxonomy" id="6604"/>
    <lineage>
        <taxon>Eukaryota</taxon>
        <taxon>Metazoa</taxon>
        <taxon>Spiralia</taxon>
        <taxon>Lophotrochozoa</taxon>
        <taxon>Mollusca</taxon>
        <taxon>Bivalvia</taxon>
        <taxon>Autobranchia</taxon>
        <taxon>Heteroconchia</taxon>
        <taxon>Euheterodonta</taxon>
        <taxon>Imparidentia</taxon>
        <taxon>Neoheterodontei</taxon>
        <taxon>Myida</taxon>
        <taxon>Myoidea</taxon>
        <taxon>Myidae</taxon>
        <taxon>Mya</taxon>
    </lineage>
</organism>
<proteinExistence type="inferred from homology"/>
<evidence type="ECO:0000256" key="5">
    <source>
        <dbReference type="ARBA" id="ARBA00023136"/>
    </source>
</evidence>
<dbReference type="Pfam" id="PF00230">
    <property type="entry name" value="MIP"/>
    <property type="match status" value="1"/>
</dbReference>
<accession>A0ABY7E8A0</accession>
<evidence type="ECO:0000256" key="4">
    <source>
        <dbReference type="ARBA" id="ARBA00022989"/>
    </source>
</evidence>
<comment type="subcellular location">
    <subcellularLocation>
        <location evidence="1">Membrane</location>
        <topology evidence="1">Multi-pass membrane protein</topology>
    </subcellularLocation>
</comment>
<keyword evidence="4 7" id="KW-1133">Transmembrane helix</keyword>
<dbReference type="EMBL" id="CP111016">
    <property type="protein sequence ID" value="WAR04988.1"/>
    <property type="molecule type" value="Genomic_DNA"/>
</dbReference>
<feature type="transmembrane region" description="Helical" evidence="7">
    <location>
        <begin position="112"/>
        <end position="133"/>
    </location>
</feature>
<reference evidence="8" key="1">
    <citation type="submission" date="2022-11" db="EMBL/GenBank/DDBJ databases">
        <title>Centuries of genome instability and evolution in soft-shell clam transmissible cancer (bioRxiv).</title>
        <authorList>
            <person name="Hart S.F.M."/>
            <person name="Yonemitsu M.A."/>
            <person name="Giersch R.M."/>
            <person name="Beal B.F."/>
            <person name="Arriagada G."/>
            <person name="Davis B.W."/>
            <person name="Ostrander E.A."/>
            <person name="Goff S.P."/>
            <person name="Metzger M.J."/>
        </authorList>
    </citation>
    <scope>NUCLEOTIDE SEQUENCE</scope>
    <source>
        <strain evidence="8">MELC-2E11</strain>
        <tissue evidence="8">Siphon/mantle</tissue>
    </source>
</reference>
<dbReference type="Gene3D" id="1.20.1080.10">
    <property type="entry name" value="Glycerol uptake facilitator protein"/>
    <property type="match status" value="1"/>
</dbReference>
<comment type="similarity">
    <text evidence="2 6">Belongs to the MIP/aquaporin (TC 1.A.8) family.</text>
</comment>
<evidence type="ECO:0000313" key="8">
    <source>
        <dbReference type="EMBL" id="WAR04988.1"/>
    </source>
</evidence>
<dbReference type="InterPro" id="IPR034294">
    <property type="entry name" value="Aquaporin_transptr"/>
</dbReference>
<dbReference type="PRINTS" id="PR00783">
    <property type="entry name" value="MINTRINSICP"/>
</dbReference>
<protein>
    <submittedName>
        <fullName evidence="8">MIP-like protein</fullName>
    </submittedName>
</protein>
<dbReference type="InterPro" id="IPR023271">
    <property type="entry name" value="Aquaporin-like"/>
</dbReference>
<evidence type="ECO:0000256" key="1">
    <source>
        <dbReference type="ARBA" id="ARBA00004141"/>
    </source>
</evidence>
<feature type="transmembrane region" description="Helical" evidence="7">
    <location>
        <begin position="36"/>
        <end position="58"/>
    </location>
</feature>
<dbReference type="SUPFAM" id="SSF81338">
    <property type="entry name" value="Aquaporin-like"/>
    <property type="match status" value="1"/>
</dbReference>
<evidence type="ECO:0000256" key="7">
    <source>
        <dbReference type="SAM" id="Phobius"/>
    </source>
</evidence>